<keyword evidence="1" id="KW-0812">Transmembrane</keyword>
<protein>
    <submittedName>
        <fullName evidence="2">Uncharacterized protein</fullName>
    </submittedName>
</protein>
<feature type="transmembrane region" description="Helical" evidence="1">
    <location>
        <begin position="155"/>
        <end position="175"/>
    </location>
</feature>
<accession>A0A085NFW3</accession>
<reference evidence="2" key="1">
    <citation type="journal article" date="2014" name="Nat. Genet.">
        <title>Genome and transcriptome of the porcine whipworm Trichuris suis.</title>
        <authorList>
            <person name="Jex A.R."/>
            <person name="Nejsum P."/>
            <person name="Schwarz E.M."/>
            <person name="Hu L."/>
            <person name="Young N.D."/>
            <person name="Hall R.S."/>
            <person name="Korhonen P.K."/>
            <person name="Liao S."/>
            <person name="Thamsborg S."/>
            <person name="Xia J."/>
            <person name="Xu P."/>
            <person name="Wang S."/>
            <person name="Scheerlinck J.P."/>
            <person name="Hofmann A."/>
            <person name="Sternberg P.W."/>
            <person name="Wang J."/>
            <person name="Gasser R.B."/>
        </authorList>
    </citation>
    <scope>NUCLEOTIDE SEQUENCE [LARGE SCALE GENOMIC DNA]</scope>
    <source>
        <strain evidence="2">DCEP-RM93F</strain>
    </source>
</reference>
<sequence length="224" mass="25089">MLKGIMIIQIRLLEQQLLQVQLKKRWECLEAYVNGHAGGQLEAIDNNSRRRHCAWTWTVERVCGRPTFKGGGRLGKINLGQLDANCCYGILSNGEYHNAASNKRLMLPRSAASANKLRKRVWTGFARARVTDRPPRRSRRLSLLDGAKIGNCLRFFPVAAAAAALQVGVCVFVFARRLRHQCCSFVDSRLSATSRCLPANKQRASNAGERVNRQWQTASLQGKV</sequence>
<proteinExistence type="predicted"/>
<keyword evidence="1" id="KW-1133">Transmembrane helix</keyword>
<organism evidence="2">
    <name type="scientific">Trichuris suis</name>
    <name type="common">pig whipworm</name>
    <dbReference type="NCBI Taxonomy" id="68888"/>
    <lineage>
        <taxon>Eukaryota</taxon>
        <taxon>Metazoa</taxon>
        <taxon>Ecdysozoa</taxon>
        <taxon>Nematoda</taxon>
        <taxon>Enoplea</taxon>
        <taxon>Dorylaimia</taxon>
        <taxon>Trichinellida</taxon>
        <taxon>Trichuridae</taxon>
        <taxon>Trichuris</taxon>
    </lineage>
</organism>
<gene>
    <name evidence="2" type="ORF">M514_19405</name>
</gene>
<dbReference type="Proteomes" id="UP000030758">
    <property type="component" value="Unassembled WGS sequence"/>
</dbReference>
<evidence type="ECO:0000256" key="1">
    <source>
        <dbReference type="SAM" id="Phobius"/>
    </source>
</evidence>
<keyword evidence="1" id="KW-0472">Membrane</keyword>
<evidence type="ECO:0000313" key="2">
    <source>
        <dbReference type="EMBL" id="KFD68359.1"/>
    </source>
</evidence>
<dbReference type="AlphaFoldDB" id="A0A085NFW3"/>
<name>A0A085NFW3_9BILA</name>
<dbReference type="EMBL" id="KL367505">
    <property type="protein sequence ID" value="KFD68359.1"/>
    <property type="molecule type" value="Genomic_DNA"/>
</dbReference>